<keyword evidence="2" id="KW-1185">Reference proteome</keyword>
<dbReference type="EMBL" id="MCFL01000049">
    <property type="protein sequence ID" value="ORZ32207.1"/>
    <property type="molecule type" value="Genomic_DNA"/>
</dbReference>
<dbReference type="Proteomes" id="UP000193411">
    <property type="component" value="Unassembled WGS sequence"/>
</dbReference>
<organism evidence="1 2">
    <name type="scientific">Catenaria anguillulae PL171</name>
    <dbReference type="NCBI Taxonomy" id="765915"/>
    <lineage>
        <taxon>Eukaryota</taxon>
        <taxon>Fungi</taxon>
        <taxon>Fungi incertae sedis</taxon>
        <taxon>Blastocladiomycota</taxon>
        <taxon>Blastocladiomycetes</taxon>
        <taxon>Blastocladiales</taxon>
        <taxon>Catenariaceae</taxon>
        <taxon>Catenaria</taxon>
    </lineage>
</organism>
<protein>
    <submittedName>
        <fullName evidence="1">Uncharacterized protein</fullName>
    </submittedName>
</protein>
<evidence type="ECO:0000313" key="1">
    <source>
        <dbReference type="EMBL" id="ORZ32207.1"/>
    </source>
</evidence>
<gene>
    <name evidence="1" type="ORF">BCR44DRAFT_289173</name>
</gene>
<accession>A0A1Y2HC80</accession>
<proteinExistence type="predicted"/>
<reference evidence="1 2" key="1">
    <citation type="submission" date="2016-07" db="EMBL/GenBank/DDBJ databases">
        <title>Pervasive Adenine N6-methylation of Active Genes in Fungi.</title>
        <authorList>
            <consortium name="DOE Joint Genome Institute"/>
            <person name="Mondo S.J."/>
            <person name="Dannebaum R.O."/>
            <person name="Kuo R.C."/>
            <person name="Labutti K."/>
            <person name="Haridas S."/>
            <person name="Kuo A."/>
            <person name="Salamov A."/>
            <person name="Ahrendt S.R."/>
            <person name="Lipzen A."/>
            <person name="Sullivan W."/>
            <person name="Andreopoulos W.B."/>
            <person name="Clum A."/>
            <person name="Lindquist E."/>
            <person name="Daum C."/>
            <person name="Ramamoorthy G.K."/>
            <person name="Gryganskyi A."/>
            <person name="Culley D."/>
            <person name="Magnuson J.K."/>
            <person name="James T.Y."/>
            <person name="O'Malley M.A."/>
            <person name="Stajich J.E."/>
            <person name="Spatafora J.W."/>
            <person name="Visel A."/>
            <person name="Grigoriev I.V."/>
        </authorList>
    </citation>
    <scope>NUCLEOTIDE SEQUENCE [LARGE SCALE GENOMIC DNA]</scope>
    <source>
        <strain evidence="1 2">PL171</strain>
    </source>
</reference>
<evidence type="ECO:0000313" key="2">
    <source>
        <dbReference type="Proteomes" id="UP000193411"/>
    </source>
</evidence>
<sequence>MPILLPIPFQRHMHTAKPSNQTVANTTGPSHEDTHFFGIYSCYAILDEYSLDPPPTAAVAVSFTAPCSPIIRNLIVESFGNPSSVVNACRTSGSVTLITSQCRCACRTSAGIGLGRVPTHLEGFSNLTDTLLPGLSRQHGCATAGQWQRWSGGMEVNQGYGSWPLSNTI</sequence>
<dbReference type="AlphaFoldDB" id="A0A1Y2HC80"/>
<comment type="caution">
    <text evidence="1">The sequence shown here is derived from an EMBL/GenBank/DDBJ whole genome shotgun (WGS) entry which is preliminary data.</text>
</comment>
<name>A0A1Y2HC80_9FUNG</name>